<evidence type="ECO:0000256" key="10">
    <source>
        <dbReference type="SAM" id="Phobius"/>
    </source>
</evidence>
<evidence type="ECO:0000256" key="6">
    <source>
        <dbReference type="ARBA" id="ARBA00023180"/>
    </source>
</evidence>
<dbReference type="FunFam" id="2.60.40.1180:FF:000001">
    <property type="entry name" value="Maltase-glucoamylase, intestinal"/>
    <property type="match status" value="1"/>
</dbReference>
<dbReference type="Pfam" id="PF00088">
    <property type="entry name" value="Trefoil"/>
    <property type="match status" value="1"/>
</dbReference>
<dbReference type="PROSITE" id="PS00025">
    <property type="entry name" value="P_TREFOIL_1"/>
    <property type="match status" value="1"/>
</dbReference>
<dbReference type="InterPro" id="IPR000322">
    <property type="entry name" value="Glyco_hydro_31_TIM"/>
</dbReference>
<dbReference type="SUPFAM" id="SSF74650">
    <property type="entry name" value="Galactose mutarotase-like"/>
    <property type="match status" value="1"/>
</dbReference>
<dbReference type="CDD" id="cd06602">
    <property type="entry name" value="GH31_MGAM_SI_GAA"/>
    <property type="match status" value="1"/>
</dbReference>
<dbReference type="GO" id="GO:0005975">
    <property type="term" value="P:carbohydrate metabolic process"/>
    <property type="evidence" value="ECO:0007669"/>
    <property type="project" value="InterPro"/>
</dbReference>
<dbReference type="GO" id="GO:0030246">
    <property type="term" value="F:carbohydrate binding"/>
    <property type="evidence" value="ECO:0007669"/>
    <property type="project" value="InterPro"/>
</dbReference>
<dbReference type="SUPFAM" id="SSF57492">
    <property type="entry name" value="Trefoil"/>
    <property type="match status" value="1"/>
</dbReference>
<keyword evidence="5" id="KW-1015">Disulfide bond</keyword>
<dbReference type="InterPro" id="IPR017957">
    <property type="entry name" value="P_trefoil_CS"/>
</dbReference>
<accession>A0AAV1Z904</accession>
<dbReference type="InterPro" id="IPR044913">
    <property type="entry name" value="P_trefoil_dom_sf"/>
</dbReference>
<dbReference type="Gene3D" id="2.60.40.1180">
    <property type="entry name" value="Golgi alpha-mannosidase II"/>
    <property type="match status" value="2"/>
</dbReference>
<keyword evidence="13" id="KW-1185">Reference proteome</keyword>
<organism evidence="12 13">
    <name type="scientific">Larinioides sclopetarius</name>
    <dbReference type="NCBI Taxonomy" id="280406"/>
    <lineage>
        <taxon>Eukaryota</taxon>
        <taxon>Metazoa</taxon>
        <taxon>Ecdysozoa</taxon>
        <taxon>Arthropoda</taxon>
        <taxon>Chelicerata</taxon>
        <taxon>Arachnida</taxon>
        <taxon>Araneae</taxon>
        <taxon>Araneomorphae</taxon>
        <taxon>Entelegynae</taxon>
        <taxon>Araneoidea</taxon>
        <taxon>Araneidae</taxon>
        <taxon>Larinioides</taxon>
    </lineage>
</organism>
<evidence type="ECO:0000256" key="9">
    <source>
        <dbReference type="RuleBase" id="RU361185"/>
    </source>
</evidence>
<dbReference type="Pfam" id="PF13802">
    <property type="entry name" value="Gal_mutarotas_2"/>
    <property type="match status" value="1"/>
</dbReference>
<keyword evidence="4 10" id="KW-0472">Membrane</keyword>
<dbReference type="Proteomes" id="UP001497382">
    <property type="component" value="Unassembled WGS sequence"/>
</dbReference>
<dbReference type="SUPFAM" id="SSF51011">
    <property type="entry name" value="Glycosyl hydrolase domain"/>
    <property type="match status" value="1"/>
</dbReference>
<evidence type="ECO:0000256" key="1">
    <source>
        <dbReference type="ARBA" id="ARBA00004308"/>
    </source>
</evidence>
<dbReference type="InterPro" id="IPR048395">
    <property type="entry name" value="Glyco_hydro_31_C"/>
</dbReference>
<dbReference type="Gene3D" id="3.20.20.80">
    <property type="entry name" value="Glycosidases"/>
    <property type="match status" value="1"/>
</dbReference>
<dbReference type="InterPro" id="IPR025887">
    <property type="entry name" value="Glyco_hydro_31_N_dom"/>
</dbReference>
<evidence type="ECO:0000256" key="5">
    <source>
        <dbReference type="ARBA" id="ARBA00023157"/>
    </source>
</evidence>
<comment type="caution">
    <text evidence="8">Lacks conserved residue(s) required for the propagation of feature annotation.</text>
</comment>
<comment type="similarity">
    <text evidence="2 9">Belongs to the glycosyl hydrolase 31 family.</text>
</comment>
<dbReference type="InterPro" id="IPR013780">
    <property type="entry name" value="Glyco_hydro_b"/>
</dbReference>
<protein>
    <recommendedName>
        <fullName evidence="11">P-type domain-containing protein</fullName>
    </recommendedName>
</protein>
<dbReference type="EMBL" id="CAXIEN010000031">
    <property type="protein sequence ID" value="CAL1267960.1"/>
    <property type="molecule type" value="Genomic_DNA"/>
</dbReference>
<evidence type="ECO:0000259" key="11">
    <source>
        <dbReference type="PROSITE" id="PS51448"/>
    </source>
</evidence>
<dbReference type="InterPro" id="IPR000519">
    <property type="entry name" value="P_trefoil_dom"/>
</dbReference>
<dbReference type="InterPro" id="IPR017853">
    <property type="entry name" value="GH"/>
</dbReference>
<feature type="transmembrane region" description="Helical" evidence="10">
    <location>
        <begin position="23"/>
        <end position="44"/>
    </location>
</feature>
<dbReference type="CDD" id="cd00111">
    <property type="entry name" value="Trefoil"/>
    <property type="match status" value="1"/>
</dbReference>
<keyword evidence="6" id="KW-0325">Glycoprotein</keyword>
<dbReference type="SMART" id="SM00018">
    <property type="entry name" value="PD"/>
    <property type="match status" value="1"/>
</dbReference>
<evidence type="ECO:0000256" key="2">
    <source>
        <dbReference type="ARBA" id="ARBA00007806"/>
    </source>
</evidence>
<evidence type="ECO:0000313" key="13">
    <source>
        <dbReference type="Proteomes" id="UP001497382"/>
    </source>
</evidence>
<reference evidence="12 13" key="1">
    <citation type="submission" date="2024-04" db="EMBL/GenBank/DDBJ databases">
        <authorList>
            <person name="Rising A."/>
            <person name="Reimegard J."/>
            <person name="Sonavane S."/>
            <person name="Akerstrom W."/>
            <person name="Nylinder S."/>
            <person name="Hedman E."/>
            <person name="Kallberg Y."/>
        </authorList>
    </citation>
    <scope>NUCLEOTIDE SEQUENCE [LARGE SCALE GENOMIC DNA]</scope>
</reference>
<proteinExistence type="inferred from homology"/>
<dbReference type="PROSITE" id="PS51448">
    <property type="entry name" value="P_TREFOIL_2"/>
    <property type="match status" value="1"/>
</dbReference>
<sequence length="920" mass="104944">MDKGSYSYFATDEKPHISRKRKLCYICAVVLVGTGLGTLLFWLINGETFKSHDKDADNPDLVCSSVPDVEKFDCHPDRPVSKTECLKRGCCYIPASDLLVGDLDLINSSYLGVPSCFFSKNYKGYEVRDIRKNLDHIEAILNRTTSSGFLNDVQNVRLNITFIDDATLRIRLTDEDSKRFEPDFPLHYNIINKRNELYYVELEDNGLLTVKRKATETIIFRTKLSQLVFSDQFLHLSSSVSSTNLYGLGEQKEGLLRSFNWTRYTIFNQGDLPVPHRNLYGSHPFYLVLEDDGKANGVFLLNSNAMDAVLQPAPAISLRPIGGILDLFIMLGPTPADVVKQYTGVVGRPFMIPYWSLGFHLCRYGYGTLNKTNETLQRNLDEGVPIDVQWHDIDYMDQHLTFTYDPGNFSDLPKFVNDLHKKGMHYVGMFSPGVSNTEAPDEYPPYDDAAKKNLFLKDVNGSDIEAKVWNVNYTVFPDFSNPATPSYWVKQFKDFHSELNFDGAWLDMNEPLNFMNGSLYGCPDNEIENPQYLPGRPYPLCTLTVCMTAKHNSTIHYNEHNLVAFREAKATFDALKELRQKRPFIISRASFAGQGVHSGHWSGDITSNWEDMRYTIPSMLLFNMYGMPMIGSDICGFRLNTTKELCTKWQALGAFYPFSRNHNDYDTIEQDPAKLSGNVLKATKDNLHTRYYLLPYFYTLFYRSHIFGETTVRPLFFEFPSDKNVYNMNEQFLWGPALLIVPVLYPGTIEITPYYPKGVWYDFYSGEKFVSKGQHRRLHINLTEVKVDVRGGYILPLQVPGKTTTESRQNAFDLLVALSENQEATGELYWDDGDSLDTYENGIYNIIVFSVKGNSFKSTVSYKGYSTTMQLNEIKVYGISVGPSKVTINGALGSFEFIKPNLKIFVQNYTLIDPLTIVWT</sequence>
<keyword evidence="3 9" id="KW-0378">Hydrolase</keyword>
<dbReference type="SUPFAM" id="SSF51445">
    <property type="entry name" value="(Trans)glycosidases"/>
    <property type="match status" value="1"/>
</dbReference>
<comment type="subcellular location">
    <subcellularLocation>
        <location evidence="1">Endomembrane system</location>
    </subcellularLocation>
</comment>
<dbReference type="AlphaFoldDB" id="A0AAV1Z904"/>
<keyword evidence="10" id="KW-0812">Transmembrane</keyword>
<dbReference type="GO" id="GO:0004558">
    <property type="term" value="F:alpha-1,4-glucosidase activity"/>
    <property type="evidence" value="ECO:0007669"/>
    <property type="project" value="TreeGrafter"/>
</dbReference>
<evidence type="ECO:0000256" key="8">
    <source>
        <dbReference type="PROSITE-ProRule" id="PRU00779"/>
    </source>
</evidence>
<gene>
    <name evidence="12" type="ORF">LARSCL_LOCUS3919</name>
</gene>
<comment type="caution">
    <text evidence="12">The sequence shown here is derived from an EMBL/GenBank/DDBJ whole genome shotgun (WGS) entry which is preliminary data.</text>
</comment>
<evidence type="ECO:0000256" key="3">
    <source>
        <dbReference type="ARBA" id="ARBA00022801"/>
    </source>
</evidence>
<dbReference type="PANTHER" id="PTHR22762">
    <property type="entry name" value="ALPHA-GLUCOSIDASE"/>
    <property type="match status" value="1"/>
</dbReference>
<name>A0AAV1Z904_9ARAC</name>
<evidence type="ECO:0000256" key="7">
    <source>
        <dbReference type="ARBA" id="ARBA00023295"/>
    </source>
</evidence>
<dbReference type="CDD" id="cd14752">
    <property type="entry name" value="GH31_N"/>
    <property type="match status" value="1"/>
</dbReference>
<dbReference type="PANTHER" id="PTHR22762:SF131">
    <property type="entry name" value="GLYCOSIDE HYDROLASE FAMILY 31 N-TERMINAL DOMAIN-CONTAINING PROTEIN"/>
    <property type="match status" value="1"/>
</dbReference>
<dbReference type="GO" id="GO:0012505">
    <property type="term" value="C:endomembrane system"/>
    <property type="evidence" value="ECO:0007669"/>
    <property type="project" value="UniProtKB-SubCell"/>
</dbReference>
<evidence type="ECO:0000256" key="4">
    <source>
        <dbReference type="ARBA" id="ARBA00023136"/>
    </source>
</evidence>
<dbReference type="Pfam" id="PF21365">
    <property type="entry name" value="Glyco_hydro_31_3rd"/>
    <property type="match status" value="1"/>
</dbReference>
<evidence type="ECO:0000313" key="12">
    <source>
        <dbReference type="EMBL" id="CAL1267960.1"/>
    </source>
</evidence>
<dbReference type="Gene3D" id="4.10.110.10">
    <property type="entry name" value="Spasmolytic Protein, domain 1"/>
    <property type="match status" value="1"/>
</dbReference>
<dbReference type="Pfam" id="PF01055">
    <property type="entry name" value="Glyco_hydro_31_2nd"/>
    <property type="match status" value="1"/>
</dbReference>
<keyword evidence="7 9" id="KW-0326">Glycosidase</keyword>
<dbReference type="Gene3D" id="2.60.40.1760">
    <property type="entry name" value="glycosyl hydrolase (family 31)"/>
    <property type="match status" value="1"/>
</dbReference>
<dbReference type="InterPro" id="IPR011013">
    <property type="entry name" value="Gal_mutarotase_sf_dom"/>
</dbReference>
<keyword evidence="10" id="KW-1133">Transmembrane helix</keyword>
<feature type="domain" description="P-type" evidence="11">
    <location>
        <begin position="61"/>
        <end position="120"/>
    </location>
</feature>